<evidence type="ECO:0000259" key="6">
    <source>
        <dbReference type="Pfam" id="PF01593"/>
    </source>
</evidence>
<dbReference type="Pfam" id="PF01593">
    <property type="entry name" value="Amino_oxidase"/>
    <property type="match status" value="1"/>
</dbReference>
<dbReference type="SUPFAM" id="SSF51905">
    <property type="entry name" value="FAD/NAD(P)-binding domain"/>
    <property type="match status" value="1"/>
</dbReference>
<dbReference type="EC" id="1.4.3.-" evidence="4"/>
<dbReference type="AlphaFoldDB" id="A0A814RI52"/>
<dbReference type="Proteomes" id="UP000663877">
    <property type="component" value="Unassembled WGS sequence"/>
</dbReference>
<reference evidence="7" key="1">
    <citation type="submission" date="2021-02" db="EMBL/GenBank/DDBJ databases">
        <authorList>
            <person name="Nowell W R."/>
        </authorList>
    </citation>
    <scope>NUCLEOTIDE SEQUENCE</scope>
</reference>
<keyword evidence="4" id="KW-0472">Membrane</keyword>
<accession>A0A814RI52</accession>
<gene>
    <name evidence="7" type="ORF">BJG266_LOCUS23087</name>
    <name evidence="8" type="ORF">QVE165_LOCUS25828</name>
</gene>
<dbReference type="GO" id="GO:0008131">
    <property type="term" value="F:primary methylamine oxidase activity"/>
    <property type="evidence" value="ECO:0007669"/>
    <property type="project" value="UniProtKB-ARBA"/>
</dbReference>
<keyword evidence="9" id="KW-1185">Reference proteome</keyword>
<dbReference type="PANTHER" id="PTHR10742:SF410">
    <property type="entry name" value="LYSINE-SPECIFIC HISTONE DEMETHYLASE 2"/>
    <property type="match status" value="1"/>
</dbReference>
<feature type="binding site" evidence="3">
    <location>
        <position position="362"/>
    </location>
    <ligand>
        <name>substrate</name>
    </ligand>
</feature>
<dbReference type="EMBL" id="CAJNOM010000189">
    <property type="protein sequence ID" value="CAF1201341.1"/>
    <property type="molecule type" value="Genomic_DNA"/>
</dbReference>
<dbReference type="EMBL" id="CAJNOI010000150">
    <property type="protein sequence ID" value="CAF1132571.1"/>
    <property type="molecule type" value="Genomic_DNA"/>
</dbReference>
<evidence type="ECO:0000313" key="9">
    <source>
        <dbReference type="Proteomes" id="UP000663832"/>
    </source>
</evidence>
<evidence type="ECO:0000256" key="5">
    <source>
        <dbReference type="SAM" id="SignalP"/>
    </source>
</evidence>
<dbReference type="InterPro" id="IPR036188">
    <property type="entry name" value="FAD/NAD-bd_sf"/>
</dbReference>
<comment type="cofactor">
    <cofactor evidence="1 4">
        <name>FAD</name>
        <dbReference type="ChEBI" id="CHEBI:57692"/>
    </cofactor>
</comment>
<evidence type="ECO:0000313" key="10">
    <source>
        <dbReference type="Proteomes" id="UP000663877"/>
    </source>
</evidence>
<dbReference type="Gene3D" id="3.90.660.10">
    <property type="match status" value="1"/>
</dbReference>
<feature type="chain" id="PRO_5035602532" description="Amine oxidase" evidence="5">
    <location>
        <begin position="16"/>
        <end position="695"/>
    </location>
</feature>
<keyword evidence="2 4" id="KW-0560">Oxidoreductase</keyword>
<evidence type="ECO:0000313" key="8">
    <source>
        <dbReference type="EMBL" id="CAF1201341.1"/>
    </source>
</evidence>
<evidence type="ECO:0000256" key="3">
    <source>
        <dbReference type="PIRSR" id="PIRSR601613-1"/>
    </source>
</evidence>
<dbReference type="Gene3D" id="3.50.50.60">
    <property type="entry name" value="FAD/NAD(P)-binding domain"/>
    <property type="match status" value="1"/>
</dbReference>
<dbReference type="InterPro" id="IPR050281">
    <property type="entry name" value="Flavin_monoamine_oxidase"/>
</dbReference>
<dbReference type="OrthoDB" id="5046242at2759"/>
<feature type="transmembrane region" description="Helical" evidence="4">
    <location>
        <begin position="531"/>
        <end position="548"/>
    </location>
</feature>
<sequence length="695" mass="80728">MHILQYLLLSAVVCGHIEQYNYRVKRLTVDNLDSRSSDVRTTKVLIIGSGIAGLEAARLLQQNGVETIVLEARNRTGGRVWSIRSKNNLMLDMGARYIHGQYGSIPSGLLTNPVWDLTRSANISICFGEPHDFLGTYPLYYSNILVQKWYDEYMLFVREETRMSSSNISFADYVNLFAQKKHFNEKQRSTLYNFAYFTIADREGTELESISAKGYLDRSSVFYGEEPVICDTDFMAITDYLAKNLTNIQFGEIVTKIDYNKNLVKVSTKNGQIYQAEFVLITVPLGVLKSKQIEFNPQLPQWKLDAIDRIGFGYYEKIYLLWDQVWWNTTDYYFFQSASKSINLRYWITANKWNGKPFITCFFAGKAVSSLTWKQNKNETVKDILDTLQKMFPNIKITPPTEIYMSNWNEDPFSYGSYSYISVNQKYEDPFRLSEPINNRLLFAGEATNTDTYGYTHGALLSARREELIMHIIFHIFLIIMIFINVIGCQDASSSRNSSCTRIGRNHFYHERSIGLMGNGYQLPNTMIEHLMTIGLFIVFYMALYQLWSNSISMPSNEDYINMLTNDIEEENCGQFVSGFWLSRYYHYDRFYEPYQFSLLFNSQTREVNGNGVDDIGKFVVNGIYSINTNRLAIIKTYREETENSTENFGHNITIQVAWNSNQYHFEGKWFIKTRNYSGDGRIELKFEKSFRAMA</sequence>
<comment type="similarity">
    <text evidence="4">Belongs to the flavin monoamine oxidase family.</text>
</comment>
<keyword evidence="4" id="KW-1133">Transmembrane helix</keyword>
<feature type="binding site" evidence="3">
    <location>
        <position position="254"/>
    </location>
    <ligand>
        <name>FAD</name>
        <dbReference type="ChEBI" id="CHEBI:57692"/>
    </ligand>
</feature>
<dbReference type="SUPFAM" id="SSF54373">
    <property type="entry name" value="FAD-linked reductases, C-terminal domain"/>
    <property type="match status" value="1"/>
</dbReference>
<feature type="binding site" evidence="3">
    <location>
        <begin position="71"/>
        <end position="72"/>
    </location>
    <ligand>
        <name>FAD</name>
        <dbReference type="ChEBI" id="CHEBI:57692"/>
    </ligand>
</feature>
<dbReference type="Proteomes" id="UP000663832">
    <property type="component" value="Unassembled WGS sequence"/>
</dbReference>
<name>A0A814RI52_9BILA</name>
<dbReference type="InterPro" id="IPR002937">
    <property type="entry name" value="Amino_oxidase"/>
</dbReference>
<proteinExistence type="inferred from homology"/>
<dbReference type="PRINTS" id="PR00757">
    <property type="entry name" value="AMINEOXDASEF"/>
</dbReference>
<keyword evidence="5" id="KW-0732">Signal</keyword>
<comment type="caution">
    <text evidence="7">The sequence shown here is derived from an EMBL/GenBank/DDBJ whole genome shotgun (WGS) entry which is preliminary data.</text>
</comment>
<feature type="transmembrane region" description="Helical" evidence="4">
    <location>
        <begin position="468"/>
        <end position="488"/>
    </location>
</feature>
<dbReference type="InterPro" id="IPR001613">
    <property type="entry name" value="Flavin_amine_oxidase"/>
</dbReference>
<dbReference type="PANTHER" id="PTHR10742">
    <property type="entry name" value="FLAVIN MONOAMINE OXIDASE"/>
    <property type="match status" value="1"/>
</dbReference>
<protein>
    <recommendedName>
        <fullName evidence="4">Amine oxidase</fullName>
        <ecNumber evidence="4">1.4.3.-</ecNumber>
    </recommendedName>
</protein>
<keyword evidence="4" id="KW-0274">FAD</keyword>
<feature type="domain" description="Amine oxidase" evidence="6">
    <location>
        <begin position="51"/>
        <end position="466"/>
    </location>
</feature>
<organism evidence="7 10">
    <name type="scientific">Adineta steineri</name>
    <dbReference type="NCBI Taxonomy" id="433720"/>
    <lineage>
        <taxon>Eukaryota</taxon>
        <taxon>Metazoa</taxon>
        <taxon>Spiralia</taxon>
        <taxon>Gnathifera</taxon>
        <taxon>Rotifera</taxon>
        <taxon>Eurotatoria</taxon>
        <taxon>Bdelloidea</taxon>
        <taxon>Adinetida</taxon>
        <taxon>Adinetidae</taxon>
        <taxon>Adineta</taxon>
    </lineage>
</organism>
<evidence type="ECO:0000256" key="1">
    <source>
        <dbReference type="ARBA" id="ARBA00001974"/>
    </source>
</evidence>
<keyword evidence="4" id="KW-0285">Flavoprotein</keyword>
<feature type="signal peptide" evidence="5">
    <location>
        <begin position="1"/>
        <end position="15"/>
    </location>
</feature>
<evidence type="ECO:0000313" key="7">
    <source>
        <dbReference type="EMBL" id="CAF1132571.1"/>
    </source>
</evidence>
<evidence type="ECO:0000256" key="4">
    <source>
        <dbReference type="RuleBase" id="RU362067"/>
    </source>
</evidence>
<evidence type="ECO:0000256" key="2">
    <source>
        <dbReference type="ARBA" id="ARBA00023002"/>
    </source>
</evidence>
<keyword evidence="4" id="KW-0812">Transmembrane</keyword>